<accession>A0A2H3D031</accession>
<evidence type="ECO:0000313" key="2">
    <source>
        <dbReference type="EMBL" id="PBK88649.1"/>
    </source>
</evidence>
<evidence type="ECO:0000313" key="3">
    <source>
        <dbReference type="Proteomes" id="UP000217790"/>
    </source>
</evidence>
<proteinExistence type="predicted"/>
<reference evidence="3" key="1">
    <citation type="journal article" date="2017" name="Nat. Ecol. Evol.">
        <title>Genome expansion and lineage-specific genetic innovations in the forest pathogenic fungi Armillaria.</title>
        <authorList>
            <person name="Sipos G."/>
            <person name="Prasanna A.N."/>
            <person name="Walter M.C."/>
            <person name="O'Connor E."/>
            <person name="Balint B."/>
            <person name="Krizsan K."/>
            <person name="Kiss B."/>
            <person name="Hess J."/>
            <person name="Varga T."/>
            <person name="Slot J."/>
            <person name="Riley R."/>
            <person name="Boka B."/>
            <person name="Rigling D."/>
            <person name="Barry K."/>
            <person name="Lee J."/>
            <person name="Mihaltcheva S."/>
            <person name="LaButti K."/>
            <person name="Lipzen A."/>
            <person name="Waldron R."/>
            <person name="Moloney N.M."/>
            <person name="Sperisen C."/>
            <person name="Kredics L."/>
            <person name="Vagvoelgyi C."/>
            <person name="Patrignani A."/>
            <person name="Fitzpatrick D."/>
            <person name="Nagy I."/>
            <person name="Doyle S."/>
            <person name="Anderson J.B."/>
            <person name="Grigoriev I.V."/>
            <person name="Gueldener U."/>
            <person name="Muensterkoetter M."/>
            <person name="Nagy L.G."/>
        </authorList>
    </citation>
    <scope>NUCLEOTIDE SEQUENCE [LARGE SCALE GENOMIC DNA]</scope>
    <source>
        <strain evidence="3">Ar21-2</strain>
    </source>
</reference>
<feature type="region of interest" description="Disordered" evidence="1">
    <location>
        <begin position="191"/>
        <end position="224"/>
    </location>
</feature>
<organism evidence="2 3">
    <name type="scientific">Armillaria gallica</name>
    <name type="common">Bulbous honey fungus</name>
    <name type="synonym">Armillaria bulbosa</name>
    <dbReference type="NCBI Taxonomy" id="47427"/>
    <lineage>
        <taxon>Eukaryota</taxon>
        <taxon>Fungi</taxon>
        <taxon>Dikarya</taxon>
        <taxon>Basidiomycota</taxon>
        <taxon>Agaricomycotina</taxon>
        <taxon>Agaricomycetes</taxon>
        <taxon>Agaricomycetidae</taxon>
        <taxon>Agaricales</taxon>
        <taxon>Marasmiineae</taxon>
        <taxon>Physalacriaceae</taxon>
        <taxon>Armillaria</taxon>
    </lineage>
</organism>
<dbReference type="InParanoid" id="A0A2H3D031"/>
<dbReference type="AlphaFoldDB" id="A0A2H3D031"/>
<keyword evidence="3" id="KW-1185">Reference proteome</keyword>
<sequence>MSDDSDIFSAPVSRRIDLLLPPVNAFHKPNQPVHVVPPILRQHNATWTEIFSHVQQPQILWDLYKPSKTLDQFDLQSLWTSYDIGEEETDKNGQAMLKPPIHVVGECFSHWWRNISKSTLKTWQHYCEIPEWIQHEISKCKITSQEVIAELEEMHLKPDPKWPKGLNTLCKEVKILQEQQAMDRSVMVTVENEENSSAGQTESNYKRKLAADPHVCKKQRQSCS</sequence>
<dbReference type="OrthoDB" id="3039066at2759"/>
<evidence type="ECO:0000256" key="1">
    <source>
        <dbReference type="SAM" id="MobiDB-lite"/>
    </source>
</evidence>
<dbReference type="Proteomes" id="UP000217790">
    <property type="component" value="Unassembled WGS sequence"/>
</dbReference>
<name>A0A2H3D031_ARMGA</name>
<dbReference type="EMBL" id="KZ293672">
    <property type="protein sequence ID" value="PBK88649.1"/>
    <property type="molecule type" value="Genomic_DNA"/>
</dbReference>
<gene>
    <name evidence="2" type="ORF">ARMGADRAFT_1084606</name>
</gene>
<protein>
    <submittedName>
        <fullName evidence="2">Uncharacterized protein</fullName>
    </submittedName>
</protein>